<dbReference type="Proteomes" id="UP001642464">
    <property type="component" value="Unassembled WGS sequence"/>
</dbReference>
<feature type="region of interest" description="Disordered" evidence="1">
    <location>
        <begin position="179"/>
        <end position="207"/>
    </location>
</feature>
<comment type="caution">
    <text evidence="2">The sequence shown here is derived from an EMBL/GenBank/DDBJ whole genome shotgun (WGS) entry which is preliminary data.</text>
</comment>
<reference evidence="2 3" key="1">
    <citation type="submission" date="2024-02" db="EMBL/GenBank/DDBJ databases">
        <authorList>
            <person name="Chen Y."/>
            <person name="Shah S."/>
            <person name="Dougan E. K."/>
            <person name="Thang M."/>
            <person name="Chan C."/>
        </authorList>
    </citation>
    <scope>NUCLEOTIDE SEQUENCE [LARGE SCALE GENOMIC DNA]</scope>
</reference>
<feature type="region of interest" description="Disordered" evidence="1">
    <location>
        <begin position="101"/>
        <end position="143"/>
    </location>
</feature>
<proteinExistence type="predicted"/>
<evidence type="ECO:0000313" key="3">
    <source>
        <dbReference type="Proteomes" id="UP001642464"/>
    </source>
</evidence>
<name>A0ABP0LUS4_9DINO</name>
<feature type="compositionally biased region" description="Acidic residues" evidence="1">
    <location>
        <begin position="519"/>
        <end position="535"/>
    </location>
</feature>
<keyword evidence="3" id="KW-1185">Reference proteome</keyword>
<sequence length="795" mass="87741">MGIFPPITLFGLSAALPRALVGQQSARRSRTRVRSNAPAEADGRRAEGYVQPDGSYGPRQSALMAKEWREATQTDRGTVDVLWQESLGLKWLPNEGEDGAMVQRGRQRTPSHREASCDDGQLGQNVMSRDESQSELRDEPTERFEHCHQKMLATARSSKTIQDRPAYLTILQVPWRDEELRPAPPAPPAPARPASPAKGKGKGAPKAKAKAKAKVAANNGFVSLHWHVVKEGEKLDPGKDAFLSKLETVAVSVSSNRVLESLAPERGIFQKPYTEVELPLALMELYWKKREGFAPRRHSVGTALGIDASSGRQSLLDEKKLQMLGISLKRHEHLNQGVKGAEAIASIKCAILRCDFDVLHIECLSVIRTVIKQHENDGQPVTSFVAQNGEESIHSLRCPIEHRLVYELCKVGFQRPNQGKRETGDAEQIFVHAAFLDGASILDGLCPSALARLALSNKELRKSLMQERPRLWFDAVSSSLPGFELSESLFTRPHEFLAFLRDFSRATAVPGLVIPLGDADSDEDDESDESDEELDELPRTCSDKVLRLTRLEDAQKLQERLRIAFQIAEEHVATGGTYAQVFLAPLVLPELSNKVRFWMDSEEGFHPDLVFGQPIVLPGDQAPQQPADAKGGRLQAASEAKETKVARPALCLYFARLQHQLLMAARDDGAPPVMIPLSVPYSDARRPTQGSMKITVDVSVADMKHQLFHFRGITLTVNGPWADCCGLYAPPMGRDLFAPSDGGKAALSIVCLRDDGVYRPCDVPRAQSDTFAVAKLPDALHLDCLRGRPIVEVRR</sequence>
<gene>
    <name evidence="2" type="ORF">SCF082_LOCUS24337</name>
</gene>
<evidence type="ECO:0000256" key="1">
    <source>
        <dbReference type="SAM" id="MobiDB-lite"/>
    </source>
</evidence>
<organism evidence="2 3">
    <name type="scientific">Durusdinium trenchii</name>
    <dbReference type="NCBI Taxonomy" id="1381693"/>
    <lineage>
        <taxon>Eukaryota</taxon>
        <taxon>Sar</taxon>
        <taxon>Alveolata</taxon>
        <taxon>Dinophyceae</taxon>
        <taxon>Suessiales</taxon>
        <taxon>Symbiodiniaceae</taxon>
        <taxon>Durusdinium</taxon>
    </lineage>
</organism>
<protein>
    <submittedName>
        <fullName evidence="2">Uncharacterized protein</fullName>
    </submittedName>
</protein>
<feature type="compositionally biased region" description="Basic and acidic residues" evidence="1">
    <location>
        <begin position="128"/>
        <end position="143"/>
    </location>
</feature>
<feature type="region of interest" description="Disordered" evidence="1">
    <location>
        <begin position="515"/>
        <end position="538"/>
    </location>
</feature>
<accession>A0ABP0LUS4</accession>
<dbReference type="EMBL" id="CAXAMM010017891">
    <property type="protein sequence ID" value="CAK9042274.1"/>
    <property type="molecule type" value="Genomic_DNA"/>
</dbReference>
<evidence type="ECO:0000313" key="2">
    <source>
        <dbReference type="EMBL" id="CAK9042274.1"/>
    </source>
</evidence>
<feature type="region of interest" description="Disordered" evidence="1">
    <location>
        <begin position="23"/>
        <end position="58"/>
    </location>
</feature>
<feature type="compositionally biased region" description="Pro residues" evidence="1">
    <location>
        <begin position="182"/>
        <end position="193"/>
    </location>
</feature>